<gene>
    <name evidence="10" type="ORF">SAMN05216267_10086</name>
</gene>
<dbReference type="GO" id="GO:0005886">
    <property type="term" value="C:plasma membrane"/>
    <property type="evidence" value="ECO:0007669"/>
    <property type="project" value="UniProtKB-SubCell"/>
</dbReference>
<feature type="compositionally biased region" description="Pro residues" evidence="7">
    <location>
        <begin position="437"/>
        <end position="455"/>
    </location>
</feature>
<evidence type="ECO:0000256" key="1">
    <source>
        <dbReference type="ARBA" id="ARBA00004651"/>
    </source>
</evidence>
<keyword evidence="2" id="KW-0813">Transport</keyword>
<evidence type="ECO:0000256" key="5">
    <source>
        <dbReference type="ARBA" id="ARBA00022989"/>
    </source>
</evidence>
<dbReference type="GO" id="GO:0022857">
    <property type="term" value="F:transmembrane transporter activity"/>
    <property type="evidence" value="ECO:0007669"/>
    <property type="project" value="InterPro"/>
</dbReference>
<dbReference type="PROSITE" id="PS50850">
    <property type="entry name" value="MFS"/>
    <property type="match status" value="1"/>
</dbReference>
<reference evidence="10 11" key="1">
    <citation type="submission" date="2016-10" db="EMBL/GenBank/DDBJ databases">
        <authorList>
            <person name="de Groot N.N."/>
        </authorList>
    </citation>
    <scope>NUCLEOTIDE SEQUENCE [LARGE SCALE GENOMIC DNA]</scope>
    <source>
        <strain evidence="10 11">CGMCC 4.2026</strain>
    </source>
</reference>
<feature type="compositionally biased region" description="Low complexity" evidence="7">
    <location>
        <begin position="427"/>
        <end position="436"/>
    </location>
</feature>
<name>A0A1H8ICW0_9ACTN</name>
<keyword evidence="5 8" id="KW-1133">Transmembrane helix</keyword>
<feature type="transmembrane region" description="Helical" evidence="8">
    <location>
        <begin position="73"/>
        <end position="94"/>
    </location>
</feature>
<evidence type="ECO:0000256" key="8">
    <source>
        <dbReference type="SAM" id="Phobius"/>
    </source>
</evidence>
<dbReference type="InterPro" id="IPR050171">
    <property type="entry name" value="MFS_Transporters"/>
</dbReference>
<feature type="region of interest" description="Disordered" evidence="7">
    <location>
        <begin position="427"/>
        <end position="463"/>
    </location>
</feature>
<feature type="transmembrane region" description="Helical" evidence="8">
    <location>
        <begin position="37"/>
        <end position="61"/>
    </location>
</feature>
<keyword evidence="4 8" id="KW-0812">Transmembrane</keyword>
<dbReference type="AlphaFoldDB" id="A0A1H8ICW0"/>
<evidence type="ECO:0000313" key="10">
    <source>
        <dbReference type="EMBL" id="SEN66119.1"/>
    </source>
</evidence>
<evidence type="ECO:0000256" key="7">
    <source>
        <dbReference type="SAM" id="MobiDB-lite"/>
    </source>
</evidence>
<keyword evidence="6 8" id="KW-0472">Membrane</keyword>
<evidence type="ECO:0000313" key="11">
    <source>
        <dbReference type="Proteomes" id="UP000181951"/>
    </source>
</evidence>
<evidence type="ECO:0000256" key="4">
    <source>
        <dbReference type="ARBA" id="ARBA00022692"/>
    </source>
</evidence>
<dbReference type="OrthoDB" id="3808057at2"/>
<comment type="subcellular location">
    <subcellularLocation>
        <location evidence="1">Cell membrane</location>
        <topology evidence="1">Multi-pass membrane protein</topology>
    </subcellularLocation>
</comment>
<dbReference type="EMBL" id="FODD01000008">
    <property type="protein sequence ID" value="SEN66119.1"/>
    <property type="molecule type" value="Genomic_DNA"/>
</dbReference>
<feature type="region of interest" description="Disordered" evidence="7">
    <location>
        <begin position="1"/>
        <end position="23"/>
    </location>
</feature>
<feature type="transmembrane region" description="Helical" evidence="8">
    <location>
        <begin position="400"/>
        <end position="419"/>
    </location>
</feature>
<dbReference type="Gene3D" id="1.20.1250.20">
    <property type="entry name" value="MFS general substrate transporter like domains"/>
    <property type="match status" value="1"/>
</dbReference>
<dbReference type="Pfam" id="PF07690">
    <property type="entry name" value="MFS_1"/>
    <property type="match status" value="1"/>
</dbReference>
<dbReference type="PANTHER" id="PTHR23517">
    <property type="entry name" value="RESISTANCE PROTEIN MDTM, PUTATIVE-RELATED-RELATED"/>
    <property type="match status" value="1"/>
</dbReference>
<dbReference type="InterPro" id="IPR020846">
    <property type="entry name" value="MFS_dom"/>
</dbReference>
<feature type="transmembrane region" description="Helical" evidence="8">
    <location>
        <begin position="282"/>
        <end position="303"/>
    </location>
</feature>
<accession>A0A1H8ICW0</accession>
<keyword evidence="11" id="KW-1185">Reference proteome</keyword>
<keyword evidence="3" id="KW-1003">Cell membrane</keyword>
<dbReference type="InterPro" id="IPR036259">
    <property type="entry name" value="MFS_trans_sf"/>
</dbReference>
<evidence type="ECO:0000259" key="9">
    <source>
        <dbReference type="PROSITE" id="PS50850"/>
    </source>
</evidence>
<dbReference type="SUPFAM" id="SSF103473">
    <property type="entry name" value="MFS general substrate transporter"/>
    <property type="match status" value="1"/>
</dbReference>
<sequence>MRAAGGRQAGTARTGKGVGGPHERAPRAAALRAVPKVVWLLAAGSFANMVVAYTFVYLVLYLTGPRGLPVAQAGLIAGLGGAGLVAGNFTGGWFGDRYGHRRTLVAAAAVSGTGLMCLPLLPVAGLLLVLPAAQYAAGAVRASNSALVAVSVPAGARRQGYAVMRFASNAGFTLGPPLGALLAAHFSYGWLFVADGAGTLAFAAYASRILPARGTRRAEPAGRGAGPAGAASRAPGRLAAELRARPAVAALLAALVVTDTVYRQQYSTLPVYLTDHGFSTAFYGGLLAVNGGVILCLEIPVTLALRRAPGLRIITAGLALVGLGYAALLPGATVGTALALMLLLTAGEILYKTPATAYVADHSPPGMEGRFQSLYAGASVSGTVLAPPLGAALYSAAPSALWPTCAALAAAAALGLLAVHARGGAAAVPDTADTPAGPVPAPSTGPVADPRPGPDPASERTVT</sequence>
<feature type="compositionally biased region" description="Low complexity" evidence="7">
    <location>
        <begin position="1"/>
        <end position="15"/>
    </location>
</feature>
<dbReference type="PANTHER" id="PTHR23517:SF2">
    <property type="entry name" value="MULTIDRUG RESISTANCE PROTEIN MDTH"/>
    <property type="match status" value="1"/>
</dbReference>
<feature type="transmembrane region" description="Helical" evidence="8">
    <location>
        <begin position="106"/>
        <end position="129"/>
    </location>
</feature>
<organism evidence="10 11">
    <name type="scientific">Actinacidiphila rubida</name>
    <dbReference type="NCBI Taxonomy" id="310780"/>
    <lineage>
        <taxon>Bacteria</taxon>
        <taxon>Bacillati</taxon>
        <taxon>Actinomycetota</taxon>
        <taxon>Actinomycetes</taxon>
        <taxon>Kitasatosporales</taxon>
        <taxon>Streptomycetaceae</taxon>
        <taxon>Actinacidiphila</taxon>
    </lineage>
</organism>
<feature type="transmembrane region" description="Helical" evidence="8">
    <location>
        <begin position="190"/>
        <end position="207"/>
    </location>
</feature>
<evidence type="ECO:0000256" key="3">
    <source>
        <dbReference type="ARBA" id="ARBA00022475"/>
    </source>
</evidence>
<evidence type="ECO:0000256" key="6">
    <source>
        <dbReference type="ARBA" id="ARBA00023136"/>
    </source>
</evidence>
<feature type="domain" description="Major facilitator superfamily (MFS) profile" evidence="9">
    <location>
        <begin position="37"/>
        <end position="424"/>
    </location>
</feature>
<protein>
    <submittedName>
        <fullName evidence="10">Predicted arabinose efflux permease, MFS family</fullName>
    </submittedName>
</protein>
<evidence type="ECO:0000256" key="2">
    <source>
        <dbReference type="ARBA" id="ARBA00022448"/>
    </source>
</evidence>
<dbReference type="STRING" id="310780.SAMN05216267_10086"/>
<dbReference type="Proteomes" id="UP000181951">
    <property type="component" value="Unassembled WGS sequence"/>
</dbReference>
<dbReference type="InterPro" id="IPR011701">
    <property type="entry name" value="MFS"/>
</dbReference>
<feature type="transmembrane region" description="Helical" evidence="8">
    <location>
        <begin position="242"/>
        <end position="262"/>
    </location>
</feature>
<proteinExistence type="predicted"/>